<proteinExistence type="predicted"/>
<evidence type="ECO:0000256" key="1">
    <source>
        <dbReference type="SAM" id="SignalP"/>
    </source>
</evidence>
<sequence>MKVFIFMAFLCLLSVVKAREENVRVLIERYANFKRGKTYVGTLENGQVTTGWYDTRKVDQSCEGDCMYTVDIGERSKLNYSKNKVEYINENNEYYSSSDISVKSIRCGDDIPACIAITISALVQRENP</sequence>
<dbReference type="Proteomes" id="UP000245699">
    <property type="component" value="Unassembled WGS sequence"/>
</dbReference>
<feature type="chain" id="PRO_5015457961" evidence="1">
    <location>
        <begin position="19"/>
        <end position="128"/>
    </location>
</feature>
<protein>
    <submittedName>
        <fullName evidence="2">Uncharacterized protein</fullName>
    </submittedName>
</protein>
<comment type="caution">
    <text evidence="2">The sequence shown here is derived from an EMBL/GenBank/DDBJ whole genome shotgun (WGS) entry which is preliminary data.</text>
</comment>
<accession>A0A2T9YLE4</accession>
<keyword evidence="3" id="KW-1185">Reference proteome</keyword>
<gene>
    <name evidence="2" type="ORF">BB559_003407</name>
</gene>
<dbReference type="EMBL" id="MBFT01000332">
    <property type="protein sequence ID" value="PVU93157.1"/>
    <property type="molecule type" value="Genomic_DNA"/>
</dbReference>
<organism evidence="2 3">
    <name type="scientific">Furculomyces boomerangus</name>
    <dbReference type="NCBI Taxonomy" id="61424"/>
    <lineage>
        <taxon>Eukaryota</taxon>
        <taxon>Fungi</taxon>
        <taxon>Fungi incertae sedis</taxon>
        <taxon>Zoopagomycota</taxon>
        <taxon>Kickxellomycotina</taxon>
        <taxon>Harpellomycetes</taxon>
        <taxon>Harpellales</taxon>
        <taxon>Harpellaceae</taxon>
        <taxon>Furculomyces</taxon>
    </lineage>
</organism>
<feature type="signal peptide" evidence="1">
    <location>
        <begin position="1"/>
        <end position="18"/>
    </location>
</feature>
<reference evidence="2 3" key="1">
    <citation type="journal article" date="2018" name="MBio">
        <title>Comparative Genomics Reveals the Core Gene Toolbox for the Fungus-Insect Symbiosis.</title>
        <authorList>
            <person name="Wang Y."/>
            <person name="Stata M."/>
            <person name="Wang W."/>
            <person name="Stajich J.E."/>
            <person name="White M.M."/>
            <person name="Moncalvo J.M."/>
        </authorList>
    </citation>
    <scope>NUCLEOTIDE SEQUENCE [LARGE SCALE GENOMIC DNA]</scope>
    <source>
        <strain evidence="2 3">AUS-77-4</strain>
    </source>
</reference>
<evidence type="ECO:0000313" key="2">
    <source>
        <dbReference type="EMBL" id="PVU93157.1"/>
    </source>
</evidence>
<evidence type="ECO:0000313" key="3">
    <source>
        <dbReference type="Proteomes" id="UP000245699"/>
    </source>
</evidence>
<dbReference type="AlphaFoldDB" id="A0A2T9YLE4"/>
<keyword evidence="1" id="KW-0732">Signal</keyword>
<name>A0A2T9YLE4_9FUNG</name>